<accession>A0A1Z1M7W7</accession>
<dbReference type="RefSeq" id="YP_009393497.1">
    <property type="nucleotide sequence ID" value="NC_035268.1"/>
</dbReference>
<protein>
    <submittedName>
        <fullName evidence="1">Uncharacterized protein</fullName>
    </submittedName>
</protein>
<sequence length="62" mass="7486">MTSVLKSIYENQYDEYDCDNYNLDINEYEIDIPIGWSFLCFDETINYYKNCNNRTSNIGFME</sequence>
<dbReference type="GeneID" id="33355201"/>
<gene>
    <name evidence="1" type="primary">ConsOrf1</name>
</gene>
<reference evidence="1" key="1">
    <citation type="journal article" date="2017" name="J. Phycol.">
        <title>Analysis of chloroplast genomes and a supermatrix inform reclassification of the Rhodomelaceae (Rhodophyta).</title>
        <authorList>
            <person name="Diaz-Tapia P."/>
            <person name="Maggs C.A."/>
            <person name="West J.A."/>
            <person name="Verbruggen H."/>
        </authorList>
    </citation>
    <scope>NUCLEOTIDE SEQUENCE</scope>
    <source>
        <strain evidence="1">JW3897</strain>
    </source>
</reference>
<name>A0A1Z1M7W7_9FLOR</name>
<keyword evidence="1" id="KW-0150">Chloroplast</keyword>
<organism evidence="1">
    <name type="scientific">Bostrychia simpliciuscula</name>
    <dbReference type="NCBI Taxonomy" id="324754"/>
    <lineage>
        <taxon>Eukaryota</taxon>
        <taxon>Rhodophyta</taxon>
        <taxon>Florideophyceae</taxon>
        <taxon>Rhodymeniophycidae</taxon>
        <taxon>Ceramiales</taxon>
        <taxon>Rhodomelaceae</taxon>
        <taxon>Bostrychia</taxon>
    </lineage>
</organism>
<dbReference type="AlphaFoldDB" id="A0A1Z1M7W7"/>
<evidence type="ECO:0000313" key="1">
    <source>
        <dbReference type="EMBL" id="ARW62059.1"/>
    </source>
</evidence>
<dbReference type="EMBL" id="MF101421">
    <property type="protein sequence ID" value="ARW62059.1"/>
    <property type="molecule type" value="Genomic_DNA"/>
</dbReference>
<proteinExistence type="predicted"/>
<geneLocation type="chloroplast" evidence="1"/>
<keyword evidence="1" id="KW-0934">Plastid</keyword>